<organism evidence="3">
    <name type="scientific">Brachypodium distachyon</name>
    <name type="common">Purple false brome</name>
    <name type="synonym">Trachynia distachya</name>
    <dbReference type="NCBI Taxonomy" id="15368"/>
    <lineage>
        <taxon>Eukaryota</taxon>
        <taxon>Viridiplantae</taxon>
        <taxon>Streptophyta</taxon>
        <taxon>Embryophyta</taxon>
        <taxon>Tracheophyta</taxon>
        <taxon>Spermatophyta</taxon>
        <taxon>Magnoliopsida</taxon>
        <taxon>Liliopsida</taxon>
        <taxon>Poales</taxon>
        <taxon>Poaceae</taxon>
        <taxon>BOP clade</taxon>
        <taxon>Pooideae</taxon>
        <taxon>Stipodae</taxon>
        <taxon>Brachypodieae</taxon>
        <taxon>Brachypodium</taxon>
    </lineage>
</organism>
<dbReference type="OrthoDB" id="696691at2759"/>
<reference evidence="4" key="3">
    <citation type="submission" date="2018-08" db="UniProtKB">
        <authorList>
            <consortium name="EnsemblPlants"/>
        </authorList>
    </citation>
    <scope>IDENTIFICATION</scope>
    <source>
        <strain evidence="4">cv. Bd21</strain>
    </source>
</reference>
<evidence type="ECO:0000313" key="3">
    <source>
        <dbReference type="EMBL" id="PNT67923.1"/>
    </source>
</evidence>
<dbReference type="InParanoid" id="A0A2K2D0W5"/>
<proteinExistence type="predicted"/>
<dbReference type="Gramene" id="PNT67923">
    <property type="protein sequence ID" value="PNT67923"/>
    <property type="gene ID" value="BRADI_3g33726v3"/>
</dbReference>
<dbReference type="GO" id="GO:0043047">
    <property type="term" value="F:single-stranded telomeric DNA binding"/>
    <property type="evidence" value="ECO:0000318"/>
    <property type="project" value="GO_Central"/>
</dbReference>
<reference evidence="3" key="2">
    <citation type="submission" date="2017-06" db="EMBL/GenBank/DDBJ databases">
        <title>WGS assembly of Brachypodium distachyon.</title>
        <authorList>
            <consortium name="The International Brachypodium Initiative"/>
            <person name="Lucas S."/>
            <person name="Harmon-Smith M."/>
            <person name="Lail K."/>
            <person name="Tice H."/>
            <person name="Grimwood J."/>
            <person name="Bruce D."/>
            <person name="Barry K."/>
            <person name="Shu S."/>
            <person name="Lindquist E."/>
            <person name="Wang M."/>
            <person name="Pitluck S."/>
            <person name="Vogel J.P."/>
            <person name="Garvin D.F."/>
            <person name="Mockler T.C."/>
            <person name="Schmutz J."/>
            <person name="Rokhsar D."/>
            <person name="Bevan M.W."/>
        </authorList>
    </citation>
    <scope>NUCLEOTIDE SEQUENCE</scope>
    <source>
        <strain evidence="3">Bd21</strain>
    </source>
</reference>
<feature type="transmembrane region" description="Helical" evidence="1">
    <location>
        <begin position="251"/>
        <end position="270"/>
    </location>
</feature>
<dbReference type="SUPFAM" id="SSF50249">
    <property type="entry name" value="Nucleic acid-binding proteins"/>
    <property type="match status" value="2"/>
</dbReference>
<evidence type="ECO:0000256" key="1">
    <source>
        <dbReference type="SAM" id="Phobius"/>
    </source>
</evidence>
<evidence type="ECO:0000313" key="4">
    <source>
        <dbReference type="EnsemblPlants" id="PNT67923"/>
    </source>
</evidence>
<dbReference type="EMBL" id="CM000882">
    <property type="protein sequence ID" value="PNT67923.1"/>
    <property type="molecule type" value="Genomic_DNA"/>
</dbReference>
<dbReference type="Gene3D" id="2.40.50.140">
    <property type="entry name" value="Nucleic acid-binding proteins"/>
    <property type="match status" value="2"/>
</dbReference>
<dbReference type="GO" id="GO:0000724">
    <property type="term" value="P:double-strand break repair via homologous recombination"/>
    <property type="evidence" value="ECO:0000318"/>
    <property type="project" value="GO_Central"/>
</dbReference>
<dbReference type="EnsemblPlants" id="PNT67923">
    <property type="protein sequence ID" value="PNT67923"/>
    <property type="gene ID" value="BRADI_3g33726v3"/>
</dbReference>
<dbReference type="InterPro" id="IPR003871">
    <property type="entry name" value="RFA1B/D_OB_1st"/>
</dbReference>
<name>A0A2K2D0W5_BRADI</name>
<dbReference type="GO" id="GO:0007004">
    <property type="term" value="P:telomere maintenance via telomerase"/>
    <property type="evidence" value="ECO:0000318"/>
    <property type="project" value="GO_Central"/>
</dbReference>
<dbReference type="FunCoup" id="A0A2K2D0W5">
    <property type="interactions" value="4"/>
</dbReference>
<dbReference type="GO" id="GO:0051321">
    <property type="term" value="P:meiotic cell cycle"/>
    <property type="evidence" value="ECO:0000318"/>
    <property type="project" value="GO_Central"/>
</dbReference>
<evidence type="ECO:0000313" key="5">
    <source>
        <dbReference type="Proteomes" id="UP000008810"/>
    </source>
</evidence>
<dbReference type="Pfam" id="PF02721">
    <property type="entry name" value="DUF223"/>
    <property type="match status" value="1"/>
</dbReference>
<dbReference type="GO" id="GO:0006260">
    <property type="term" value="P:DNA replication"/>
    <property type="evidence" value="ECO:0000318"/>
    <property type="project" value="GO_Central"/>
</dbReference>
<dbReference type="Proteomes" id="UP000008810">
    <property type="component" value="Chromosome 3"/>
</dbReference>
<protein>
    <recommendedName>
        <fullName evidence="2">Replication protein A 70 kDa DNA-binding subunit B/D first OB fold domain-containing protein</fullName>
    </recommendedName>
</protein>
<dbReference type="GO" id="GO:0006289">
    <property type="term" value="P:nucleotide-excision repair"/>
    <property type="evidence" value="ECO:0000318"/>
    <property type="project" value="GO_Central"/>
</dbReference>
<dbReference type="GO" id="GO:0005662">
    <property type="term" value="C:DNA replication factor A complex"/>
    <property type="evidence" value="ECO:0000318"/>
    <property type="project" value="GO_Central"/>
</dbReference>
<dbReference type="PANTHER" id="PTHR47165">
    <property type="entry name" value="OS03G0429900 PROTEIN"/>
    <property type="match status" value="1"/>
</dbReference>
<dbReference type="GO" id="GO:0003684">
    <property type="term" value="F:damaged DNA binding"/>
    <property type="evidence" value="ECO:0000318"/>
    <property type="project" value="GO_Central"/>
</dbReference>
<reference evidence="3 4" key="1">
    <citation type="journal article" date="2010" name="Nature">
        <title>Genome sequencing and analysis of the model grass Brachypodium distachyon.</title>
        <authorList>
            <consortium name="International Brachypodium Initiative"/>
        </authorList>
    </citation>
    <scope>NUCLEOTIDE SEQUENCE [LARGE SCALE GENOMIC DNA]</scope>
    <source>
        <strain evidence="3 4">Bd21</strain>
    </source>
</reference>
<keyword evidence="1" id="KW-0812">Transmembrane</keyword>
<accession>A0A2K2D0W5</accession>
<dbReference type="AlphaFoldDB" id="A0A2K2D0W5"/>
<keyword evidence="5" id="KW-1185">Reference proteome</keyword>
<keyword evidence="1" id="KW-1133">Transmembrane helix</keyword>
<sequence length="453" mass="50903">MSTVPYSLIRELNDDSQDWRVRVRVARLREQRDFTKDDELIRLHFVVVDEKAGGMHGFVPKGQIAKFKDVIKEGSVYDLQNFEVTLARDNYRAVDHNVIDPVPPEFPLHVYRLRTFQNIMESLHYLFRCYVDVLGIVTGVSELLSADVKGRVISRRIIRLTDTRHTAIVSLWGMNAERLDARAFVRLSEREPVVALIMGCTFRMQDGGSWVSFCVVSGFYGFIEHILLLLSFNSAMISLSASFGSKICINWLFGVDAGVIIEMVFFGQIAEELLGKPADILVADSYALEFGVPSEISSLVGRIYVVDLAISRYSFRRDNISFQALKFYPEGGMVFAQFVSGGADIGEISGSGSGVISDTVTNEGQSLFDCLLFTHFGYYCRSDLDDTGIGHTANTATVVSPVDIKVLFVTLFVFLRYAMFLFGCVVLLIFHLFYHGPSWMLHVCIGFFDGCSW</sequence>
<feature type="transmembrane region" description="Helical" evidence="1">
    <location>
        <begin position="406"/>
        <end position="433"/>
    </location>
</feature>
<feature type="domain" description="Replication protein A 70 kDa DNA-binding subunit B/D first OB fold" evidence="2">
    <location>
        <begin position="6"/>
        <end position="97"/>
    </location>
</feature>
<dbReference type="STRING" id="15368.A0A2K2D0W5"/>
<feature type="transmembrane region" description="Helical" evidence="1">
    <location>
        <begin position="210"/>
        <end position="230"/>
    </location>
</feature>
<keyword evidence="1" id="KW-0472">Membrane</keyword>
<evidence type="ECO:0000259" key="2">
    <source>
        <dbReference type="Pfam" id="PF02721"/>
    </source>
</evidence>
<dbReference type="CDD" id="cd04480">
    <property type="entry name" value="RPA1_DBD_A_like"/>
    <property type="match status" value="1"/>
</dbReference>
<gene>
    <name evidence="3" type="ORF">BRADI_3g33726v3</name>
</gene>
<dbReference type="PANTHER" id="PTHR47165:SF4">
    <property type="entry name" value="OS03G0429900 PROTEIN"/>
    <property type="match status" value="1"/>
</dbReference>
<dbReference type="InterPro" id="IPR012340">
    <property type="entry name" value="NA-bd_OB-fold"/>
</dbReference>